<dbReference type="InterPro" id="IPR024079">
    <property type="entry name" value="MetalloPept_cat_dom_sf"/>
</dbReference>
<dbReference type="HOGENOM" id="CLU_2122786_0_0_1"/>
<keyword evidence="3" id="KW-1185">Reference proteome</keyword>
<proteinExistence type="predicted"/>
<dbReference type="AlphaFoldDB" id="A0A0A1TA15"/>
<dbReference type="EMBL" id="CDHN01000001">
    <property type="protein sequence ID" value="CEJ83040.1"/>
    <property type="molecule type" value="Genomic_DNA"/>
</dbReference>
<organism evidence="2 3">
    <name type="scientific">[Torrubiella] hemipterigena</name>
    <dbReference type="NCBI Taxonomy" id="1531966"/>
    <lineage>
        <taxon>Eukaryota</taxon>
        <taxon>Fungi</taxon>
        <taxon>Dikarya</taxon>
        <taxon>Ascomycota</taxon>
        <taxon>Pezizomycotina</taxon>
        <taxon>Sordariomycetes</taxon>
        <taxon>Hypocreomycetidae</taxon>
        <taxon>Hypocreales</taxon>
        <taxon>Clavicipitaceae</taxon>
        <taxon>Clavicipitaceae incertae sedis</taxon>
        <taxon>'Torrubiella' clade</taxon>
    </lineage>
</organism>
<name>A0A0A1TA15_9HYPO</name>
<evidence type="ECO:0000313" key="2">
    <source>
        <dbReference type="EMBL" id="CEJ83040.1"/>
    </source>
</evidence>
<feature type="region of interest" description="Disordered" evidence="1">
    <location>
        <begin position="48"/>
        <end position="114"/>
    </location>
</feature>
<dbReference type="OrthoDB" id="536211at2759"/>
<gene>
    <name evidence="2" type="ORF">VHEMI03072</name>
</gene>
<sequence>MKRTLRQGSYAALNLFYLKFADIGSGYAAFPVKNPSKKQFDEDMALQGWKSTPAGGGNGRVKTHEIGGCQDPGDHIDDAPAENDSRGGKCDERDTCPKMPGKDPIQNHMSYATA</sequence>
<accession>A0A0A1TA15</accession>
<dbReference type="GO" id="GO:0008237">
    <property type="term" value="F:metallopeptidase activity"/>
    <property type="evidence" value="ECO:0007669"/>
    <property type="project" value="InterPro"/>
</dbReference>
<reference evidence="2 3" key="1">
    <citation type="journal article" date="2015" name="Genome Announc.">
        <title>Draft Genome Sequence and Gene Annotation of the Entomopathogenic Fungus Verticillium hemipterigenum.</title>
        <authorList>
            <person name="Horn F."/>
            <person name="Habel A."/>
            <person name="Scharf D.H."/>
            <person name="Dworschak J."/>
            <person name="Brakhage A.A."/>
            <person name="Guthke R."/>
            <person name="Hertweck C."/>
            <person name="Linde J."/>
        </authorList>
    </citation>
    <scope>NUCLEOTIDE SEQUENCE [LARGE SCALE GENOMIC DNA]</scope>
</reference>
<dbReference type="Proteomes" id="UP000039046">
    <property type="component" value="Unassembled WGS sequence"/>
</dbReference>
<dbReference type="Gene3D" id="3.40.390.10">
    <property type="entry name" value="Collagenase (Catalytic Domain)"/>
    <property type="match status" value="1"/>
</dbReference>
<feature type="compositionally biased region" description="Basic and acidic residues" evidence="1">
    <location>
        <begin position="72"/>
        <end position="96"/>
    </location>
</feature>
<evidence type="ECO:0000256" key="1">
    <source>
        <dbReference type="SAM" id="MobiDB-lite"/>
    </source>
</evidence>
<dbReference type="STRING" id="1531966.A0A0A1TA15"/>
<evidence type="ECO:0000313" key="3">
    <source>
        <dbReference type="Proteomes" id="UP000039046"/>
    </source>
</evidence>
<protein>
    <submittedName>
        <fullName evidence="2">Uncharacterized protein</fullName>
    </submittedName>
</protein>